<sequence length="93" mass="10603">MRSNNEIIQQFVPCICRPEEFSDVGGLKEDLTMPIFGNCDRRRLLPRVKHASSVPKLRAMKSVLASICCNCLSQNLIVEIQPKQPLHCRCYSQ</sequence>
<dbReference type="AlphaFoldDB" id="A0AAV4VST6"/>
<dbReference type="EMBL" id="BPLQ01013617">
    <property type="protein sequence ID" value="GIY73521.1"/>
    <property type="molecule type" value="Genomic_DNA"/>
</dbReference>
<gene>
    <name evidence="1" type="ORF">CDAR_25671</name>
</gene>
<dbReference type="Proteomes" id="UP001054837">
    <property type="component" value="Unassembled WGS sequence"/>
</dbReference>
<evidence type="ECO:0000313" key="2">
    <source>
        <dbReference type="Proteomes" id="UP001054837"/>
    </source>
</evidence>
<evidence type="ECO:0000313" key="1">
    <source>
        <dbReference type="EMBL" id="GIY73521.1"/>
    </source>
</evidence>
<reference evidence="1 2" key="1">
    <citation type="submission" date="2021-06" db="EMBL/GenBank/DDBJ databases">
        <title>Caerostris darwini draft genome.</title>
        <authorList>
            <person name="Kono N."/>
            <person name="Arakawa K."/>
        </authorList>
    </citation>
    <scope>NUCLEOTIDE SEQUENCE [LARGE SCALE GENOMIC DNA]</scope>
</reference>
<comment type="caution">
    <text evidence="1">The sequence shown here is derived from an EMBL/GenBank/DDBJ whole genome shotgun (WGS) entry which is preliminary data.</text>
</comment>
<organism evidence="1 2">
    <name type="scientific">Caerostris darwini</name>
    <dbReference type="NCBI Taxonomy" id="1538125"/>
    <lineage>
        <taxon>Eukaryota</taxon>
        <taxon>Metazoa</taxon>
        <taxon>Ecdysozoa</taxon>
        <taxon>Arthropoda</taxon>
        <taxon>Chelicerata</taxon>
        <taxon>Arachnida</taxon>
        <taxon>Araneae</taxon>
        <taxon>Araneomorphae</taxon>
        <taxon>Entelegynae</taxon>
        <taxon>Araneoidea</taxon>
        <taxon>Araneidae</taxon>
        <taxon>Caerostris</taxon>
    </lineage>
</organism>
<protein>
    <submittedName>
        <fullName evidence="1">Uncharacterized protein</fullName>
    </submittedName>
</protein>
<proteinExistence type="predicted"/>
<name>A0AAV4VST6_9ARAC</name>
<accession>A0AAV4VST6</accession>
<keyword evidence="2" id="KW-1185">Reference proteome</keyword>